<proteinExistence type="predicted"/>
<comment type="caution">
    <text evidence="2">The sequence shown here is derived from an EMBL/GenBank/DDBJ whole genome shotgun (WGS) entry which is preliminary data.</text>
</comment>
<evidence type="ECO:0008006" key="4">
    <source>
        <dbReference type="Google" id="ProtNLM"/>
    </source>
</evidence>
<evidence type="ECO:0000256" key="1">
    <source>
        <dbReference type="SAM" id="SignalP"/>
    </source>
</evidence>
<dbReference type="Proteomes" id="UP000239724">
    <property type="component" value="Unassembled WGS sequence"/>
</dbReference>
<gene>
    <name evidence="2" type="ORF">CCS01_12275</name>
</gene>
<evidence type="ECO:0000313" key="3">
    <source>
        <dbReference type="Proteomes" id="UP000239724"/>
    </source>
</evidence>
<protein>
    <recommendedName>
        <fullName evidence="4">Transporter</fullName>
    </recommendedName>
</protein>
<organism evidence="2 3">
    <name type="scientific">Rhodopila globiformis</name>
    <name type="common">Rhodopseudomonas globiformis</name>
    <dbReference type="NCBI Taxonomy" id="1071"/>
    <lineage>
        <taxon>Bacteria</taxon>
        <taxon>Pseudomonadati</taxon>
        <taxon>Pseudomonadota</taxon>
        <taxon>Alphaproteobacteria</taxon>
        <taxon>Acetobacterales</taxon>
        <taxon>Acetobacteraceae</taxon>
        <taxon>Rhodopila</taxon>
    </lineage>
</organism>
<dbReference type="RefSeq" id="WP_104519138.1">
    <property type="nucleotide sequence ID" value="NZ_NHRY01000128.1"/>
</dbReference>
<name>A0A2S6NHR9_RHOGL</name>
<feature type="signal peptide" evidence="1">
    <location>
        <begin position="1"/>
        <end position="21"/>
    </location>
</feature>
<feature type="chain" id="PRO_5015621112" description="Transporter" evidence="1">
    <location>
        <begin position="22"/>
        <end position="95"/>
    </location>
</feature>
<sequence length="95" mass="10125">MRFPVSLIAATVVLVPTLASAQTVVTDPQLQATTQQLLTVEQQHLAVAKQQLVVLDTIEALLQAQATRTTATQALAYGNSIAQAQEAERTQQAAK</sequence>
<dbReference type="AlphaFoldDB" id="A0A2S6NHR9"/>
<reference evidence="2 3" key="1">
    <citation type="journal article" date="2018" name="Arch. Microbiol.">
        <title>New insights into the metabolic potential of the phototrophic purple bacterium Rhodopila globiformis DSM 161(T) from its draft genome sequence and evidence for a vanadium-dependent nitrogenase.</title>
        <authorList>
            <person name="Imhoff J.F."/>
            <person name="Rahn T."/>
            <person name="Kunzel S."/>
            <person name="Neulinger S.C."/>
        </authorList>
    </citation>
    <scope>NUCLEOTIDE SEQUENCE [LARGE SCALE GENOMIC DNA]</scope>
    <source>
        <strain evidence="2 3">DSM 161</strain>
    </source>
</reference>
<evidence type="ECO:0000313" key="2">
    <source>
        <dbReference type="EMBL" id="PPQ34150.1"/>
    </source>
</evidence>
<accession>A0A2S6NHR9</accession>
<keyword evidence="3" id="KW-1185">Reference proteome</keyword>
<keyword evidence="1" id="KW-0732">Signal</keyword>
<dbReference type="EMBL" id="NHRY01000128">
    <property type="protein sequence ID" value="PPQ34150.1"/>
    <property type="molecule type" value="Genomic_DNA"/>
</dbReference>